<name>A0A1G5J4V4_9BACT</name>
<dbReference type="Pfam" id="PF04028">
    <property type="entry name" value="DUF374"/>
    <property type="match status" value="1"/>
</dbReference>
<accession>A0A1G5J4V4</accession>
<evidence type="ECO:0000313" key="3">
    <source>
        <dbReference type="EMBL" id="SCY83395.1"/>
    </source>
</evidence>
<dbReference type="AlphaFoldDB" id="A0A1G5J4V4"/>
<evidence type="ECO:0000259" key="2">
    <source>
        <dbReference type="Pfam" id="PF04028"/>
    </source>
</evidence>
<reference evidence="3 4" key="1">
    <citation type="submission" date="2016-10" db="EMBL/GenBank/DDBJ databases">
        <authorList>
            <person name="de Groot N.N."/>
        </authorList>
    </citation>
    <scope>NUCLEOTIDE SEQUENCE [LARGE SCALE GENOMIC DNA]</scope>
    <source>
        <strain evidence="3 4">AA1</strain>
    </source>
</reference>
<dbReference type="EMBL" id="FMUX01000025">
    <property type="protein sequence ID" value="SCY83395.1"/>
    <property type="molecule type" value="Genomic_DNA"/>
</dbReference>
<feature type="domain" description="DUF374" evidence="2">
    <location>
        <begin position="63"/>
        <end position="131"/>
    </location>
</feature>
<evidence type="ECO:0000256" key="1">
    <source>
        <dbReference type="SAM" id="MobiDB-lite"/>
    </source>
</evidence>
<organism evidence="3 4">
    <name type="scientific">Desulfoluna spongiiphila</name>
    <dbReference type="NCBI Taxonomy" id="419481"/>
    <lineage>
        <taxon>Bacteria</taxon>
        <taxon>Pseudomonadati</taxon>
        <taxon>Thermodesulfobacteriota</taxon>
        <taxon>Desulfobacteria</taxon>
        <taxon>Desulfobacterales</taxon>
        <taxon>Desulfolunaceae</taxon>
        <taxon>Desulfoluna</taxon>
    </lineage>
</organism>
<dbReference type="InterPro" id="IPR007172">
    <property type="entry name" value="DUF374"/>
</dbReference>
<dbReference type="STRING" id="419481.SAMN05216233_12522"/>
<sequence>MKQLSTHLSLLTGLLSRVLFSLLFATCRLEIFGKDTGAAHKRRQTHGNVLYVTWHQRLIPYIWYYRFKEVVVMASMSRDGELASRYVEAFGWISVRGSSKKRGREALLEMVPYVKKGHPAALACDAPTGPAYISKIGIVALAQKSGRPIQAGMWSCDNYWTLRSWDRTIIPKPFSRIMLMYADPIHVDEDASRECCEEARQLLDERLNTMMYQADRYFASGVSDPRDIPVPTPVPRPDPKESRQR</sequence>
<evidence type="ECO:0000313" key="4">
    <source>
        <dbReference type="Proteomes" id="UP000198870"/>
    </source>
</evidence>
<dbReference type="SUPFAM" id="SSF69593">
    <property type="entry name" value="Glycerol-3-phosphate (1)-acyltransferase"/>
    <property type="match status" value="1"/>
</dbReference>
<dbReference type="OrthoDB" id="9810508at2"/>
<proteinExistence type="predicted"/>
<dbReference type="Proteomes" id="UP000198870">
    <property type="component" value="Unassembled WGS sequence"/>
</dbReference>
<dbReference type="CDD" id="cd07983">
    <property type="entry name" value="LPLAT_DUF374-like"/>
    <property type="match status" value="1"/>
</dbReference>
<gene>
    <name evidence="3" type="ORF">SAMN05216233_12522</name>
</gene>
<dbReference type="RefSeq" id="WP_092214871.1">
    <property type="nucleotide sequence ID" value="NZ_FMUX01000025.1"/>
</dbReference>
<keyword evidence="4" id="KW-1185">Reference proteome</keyword>
<feature type="region of interest" description="Disordered" evidence="1">
    <location>
        <begin position="222"/>
        <end position="245"/>
    </location>
</feature>
<protein>
    <recommendedName>
        <fullName evidence="2">DUF374 domain-containing protein</fullName>
    </recommendedName>
</protein>